<sequence length="644" mass="73427">MNILVKVCFSLSCALLTAQFTAHPAAINAPTPHLKPAAPHTSILLSQRDQANFRKGIRAADTDKWPEVRQHIRRIQNPIAKKILKWRIAVDDPYVSLNELSEVVHQQGDWPSMTRIRAKAEALLFDRPLSASQTINWFGTSDPVSGEGRGALARAYYKRGEMSTGDTWLRLAWRESRLSRDRQKRLFKQYGKRLTREDHAARADHLIWQGRHYYGSASGLLSLMGKSDRALMDARMRVAANRSGMDAAIKAVPASRRTDAGLLFERAHWRRKRRTEKYALPVYLDIKTPPVSEKGRKRVWRDKKYMASWALKNKRYQDAYDLCLHHGFERGLEFAEAEFMAGWIALTKLNRPRVAAGHFKKLKEGVSRPVSKGRASYWQGRAAEEMNDPMANVYYAESARYPNVYYSLLASEKLDPDQAMITLPQEVDAQFIAAQFEMKEQVQALRMLGEIQNERMLNRFSFHLDDILTDTKELSLLAALAKDFGYMKPSVRAAKQAARLDTMLTESGYPKPEIITNLPNYFDIPFVLAIARQESEFNTKAASGARAYGMMQMINATARSTARSAKLPYRKSWLTGDPEYATKLGSRHLNDLLRKFDGSYIMAAAAYNAGPHRVRQWNKTYGDPRKGEIDPIDWVESIPFSETR</sequence>
<dbReference type="InterPro" id="IPR008939">
    <property type="entry name" value="Lytic_TGlycosylase_superhlx_U"/>
</dbReference>
<dbReference type="Proteomes" id="UP000886042">
    <property type="component" value="Unassembled WGS sequence"/>
</dbReference>
<dbReference type="PANTHER" id="PTHR37423:SF2">
    <property type="entry name" value="MEMBRANE-BOUND LYTIC MUREIN TRANSGLYCOSYLASE C"/>
    <property type="match status" value="1"/>
</dbReference>
<dbReference type="SUPFAM" id="SSF48435">
    <property type="entry name" value="Bacterial muramidases"/>
    <property type="match status" value="1"/>
</dbReference>
<dbReference type="GO" id="GO:0042597">
    <property type="term" value="C:periplasmic space"/>
    <property type="evidence" value="ECO:0007669"/>
    <property type="project" value="InterPro"/>
</dbReference>
<dbReference type="CDD" id="cd13401">
    <property type="entry name" value="Slt70-like"/>
    <property type="match status" value="1"/>
</dbReference>
<feature type="non-terminal residue" evidence="6">
    <location>
        <position position="644"/>
    </location>
</feature>
<comment type="caution">
    <text evidence="6">The sequence shown here is derived from an EMBL/GenBank/DDBJ whole genome shotgun (WGS) entry which is preliminary data.</text>
</comment>
<dbReference type="EMBL" id="DRMN01000345">
    <property type="protein sequence ID" value="HFB55313.1"/>
    <property type="molecule type" value="Genomic_DNA"/>
</dbReference>
<feature type="chain" id="PRO_5028378473" evidence="4">
    <location>
        <begin position="25"/>
        <end position="644"/>
    </location>
</feature>
<name>A0A7C3G5Q8_9PROT</name>
<gene>
    <name evidence="6" type="ORF">ENJ46_05260</name>
</gene>
<protein>
    <submittedName>
        <fullName evidence="6">Lytic transglycosylase domain-containing protein</fullName>
    </submittedName>
</protein>
<evidence type="ECO:0000256" key="3">
    <source>
        <dbReference type="ARBA" id="ARBA00022729"/>
    </source>
</evidence>
<accession>A0A7C3G5Q8</accession>
<comment type="similarity">
    <text evidence="2">Belongs to the virb1 family.</text>
</comment>
<dbReference type="Pfam" id="PF01464">
    <property type="entry name" value="SLT"/>
    <property type="match status" value="1"/>
</dbReference>
<dbReference type="Gene3D" id="1.25.20.10">
    <property type="entry name" value="Bacterial muramidases"/>
    <property type="match status" value="1"/>
</dbReference>
<feature type="domain" description="Transglycosylase SLT" evidence="5">
    <location>
        <begin position="524"/>
        <end position="625"/>
    </location>
</feature>
<dbReference type="SUPFAM" id="SSF53955">
    <property type="entry name" value="Lysozyme-like"/>
    <property type="match status" value="1"/>
</dbReference>
<dbReference type="Gene3D" id="1.10.530.10">
    <property type="match status" value="1"/>
</dbReference>
<evidence type="ECO:0000313" key="6">
    <source>
        <dbReference type="EMBL" id="HFB55313.1"/>
    </source>
</evidence>
<reference evidence="6" key="1">
    <citation type="journal article" date="2020" name="mSystems">
        <title>Genome- and Community-Level Interaction Insights into Carbon Utilization and Element Cycling Functions of Hydrothermarchaeota in Hydrothermal Sediment.</title>
        <authorList>
            <person name="Zhou Z."/>
            <person name="Liu Y."/>
            <person name="Xu W."/>
            <person name="Pan J."/>
            <person name="Luo Z.H."/>
            <person name="Li M."/>
        </authorList>
    </citation>
    <scope>NUCLEOTIDE SEQUENCE [LARGE SCALE GENOMIC DNA]</scope>
    <source>
        <strain evidence="6">HyVt-489</strain>
    </source>
</reference>
<dbReference type="PANTHER" id="PTHR37423">
    <property type="entry name" value="SOLUBLE LYTIC MUREIN TRANSGLYCOSYLASE-RELATED"/>
    <property type="match status" value="1"/>
</dbReference>
<keyword evidence="3 4" id="KW-0732">Signal</keyword>
<organism evidence="6">
    <name type="scientific">Hellea balneolensis</name>
    <dbReference type="NCBI Taxonomy" id="287478"/>
    <lineage>
        <taxon>Bacteria</taxon>
        <taxon>Pseudomonadati</taxon>
        <taxon>Pseudomonadota</taxon>
        <taxon>Alphaproteobacteria</taxon>
        <taxon>Maricaulales</taxon>
        <taxon>Robiginitomaculaceae</taxon>
        <taxon>Hellea</taxon>
    </lineage>
</organism>
<evidence type="ECO:0000256" key="2">
    <source>
        <dbReference type="ARBA" id="ARBA00009387"/>
    </source>
</evidence>
<dbReference type="InterPro" id="IPR023346">
    <property type="entry name" value="Lysozyme-like_dom_sf"/>
</dbReference>
<dbReference type="InterPro" id="IPR008258">
    <property type="entry name" value="Transglycosylase_SLT_dom_1"/>
</dbReference>
<comment type="similarity">
    <text evidence="1">Belongs to the transglycosylase Slt family.</text>
</comment>
<dbReference type="GO" id="GO:0004553">
    <property type="term" value="F:hydrolase activity, hydrolyzing O-glycosyl compounds"/>
    <property type="evidence" value="ECO:0007669"/>
    <property type="project" value="InterPro"/>
</dbReference>
<proteinExistence type="inferred from homology"/>
<feature type="signal peptide" evidence="4">
    <location>
        <begin position="1"/>
        <end position="24"/>
    </location>
</feature>
<evidence type="ECO:0000259" key="5">
    <source>
        <dbReference type="Pfam" id="PF01464"/>
    </source>
</evidence>
<evidence type="ECO:0000256" key="4">
    <source>
        <dbReference type="SAM" id="SignalP"/>
    </source>
</evidence>
<evidence type="ECO:0000256" key="1">
    <source>
        <dbReference type="ARBA" id="ARBA00007734"/>
    </source>
</evidence>
<dbReference type="AlphaFoldDB" id="A0A7C3G5Q8"/>